<dbReference type="InterPro" id="IPR052529">
    <property type="entry name" value="Bact_Transport_Assoc"/>
</dbReference>
<evidence type="ECO:0000313" key="3">
    <source>
        <dbReference type="EMBL" id="RZT86226.1"/>
    </source>
</evidence>
<keyword evidence="1" id="KW-0472">Membrane</keyword>
<feature type="domain" description="DUF418" evidence="2">
    <location>
        <begin position="180"/>
        <end position="321"/>
    </location>
</feature>
<feature type="transmembrane region" description="Helical" evidence="1">
    <location>
        <begin position="62"/>
        <end position="78"/>
    </location>
</feature>
<comment type="caution">
    <text evidence="3">The sequence shown here is derived from an EMBL/GenBank/DDBJ whole genome shotgun (WGS) entry which is preliminary data.</text>
</comment>
<reference evidence="3 4" key="1">
    <citation type="submission" date="2019-02" db="EMBL/GenBank/DDBJ databases">
        <title>Sequencing the genomes of 1000 actinobacteria strains.</title>
        <authorList>
            <person name="Klenk H.-P."/>
        </authorList>
    </citation>
    <scope>NUCLEOTIDE SEQUENCE [LARGE SCALE GENOMIC DNA]</scope>
    <source>
        <strain evidence="3 4">DSM 45779</strain>
    </source>
</reference>
<dbReference type="Pfam" id="PF04235">
    <property type="entry name" value="DUF418"/>
    <property type="match status" value="1"/>
</dbReference>
<evidence type="ECO:0000313" key="4">
    <source>
        <dbReference type="Proteomes" id="UP000291591"/>
    </source>
</evidence>
<evidence type="ECO:0000259" key="2">
    <source>
        <dbReference type="Pfam" id="PF04235"/>
    </source>
</evidence>
<keyword evidence="4" id="KW-1185">Reference proteome</keyword>
<name>A0A4Q7UWJ9_PSEST</name>
<feature type="transmembrane region" description="Helical" evidence="1">
    <location>
        <begin position="255"/>
        <end position="274"/>
    </location>
</feature>
<dbReference type="PANTHER" id="PTHR30590:SF2">
    <property type="entry name" value="INNER MEMBRANE PROTEIN"/>
    <property type="match status" value="1"/>
</dbReference>
<gene>
    <name evidence="3" type="ORF">EV383_3116</name>
</gene>
<feature type="transmembrane region" description="Helical" evidence="1">
    <location>
        <begin position="115"/>
        <end position="132"/>
    </location>
</feature>
<dbReference type="InterPro" id="IPR007349">
    <property type="entry name" value="DUF418"/>
</dbReference>
<proteinExistence type="predicted"/>
<dbReference type="AlphaFoldDB" id="A0A4Q7UWJ9"/>
<feature type="transmembrane region" description="Helical" evidence="1">
    <location>
        <begin position="138"/>
        <end position="165"/>
    </location>
</feature>
<feature type="transmembrane region" description="Helical" evidence="1">
    <location>
        <begin position="185"/>
        <end position="204"/>
    </location>
</feature>
<feature type="transmembrane region" description="Helical" evidence="1">
    <location>
        <begin position="216"/>
        <end position="235"/>
    </location>
</feature>
<dbReference type="PANTHER" id="PTHR30590">
    <property type="entry name" value="INNER MEMBRANE PROTEIN"/>
    <property type="match status" value="1"/>
</dbReference>
<sequence>MTSTPPPAGPRLAEVDALRGLAVIGILLSNVPEITEMRSTDEPGGPMLPIPAALELVAHQRFFPIFAFLFGVSLALFLDGSAARASRPRLLLLRRLVVLAGIGALHHLGQPGEALLPYAVIGLVVLLPATWLPRWAVAAGGAGLVVTALALGTSGLALVPGLFLLGLATARYRIPSTLHRHGRRIAVAGVLCAVVAAVTLPWQLSDLANSGFDTDSAVAGLAVAGLWTVALLGVLRTRARGGVLAVLTPLGRTALTQYVGATLLVLLLAGPAGLPDSTRLPAMLGVAAVIVVVGVLAARWWLARFRHGPLEWVWRCLTWWRIVPLRHGPEPAVISPR</sequence>
<dbReference type="EMBL" id="SHKL01000001">
    <property type="protein sequence ID" value="RZT86226.1"/>
    <property type="molecule type" value="Genomic_DNA"/>
</dbReference>
<keyword evidence="1" id="KW-1133">Transmembrane helix</keyword>
<organism evidence="3 4">
    <name type="scientific">Pseudonocardia sediminis</name>
    <dbReference type="NCBI Taxonomy" id="1397368"/>
    <lineage>
        <taxon>Bacteria</taxon>
        <taxon>Bacillati</taxon>
        <taxon>Actinomycetota</taxon>
        <taxon>Actinomycetes</taxon>
        <taxon>Pseudonocardiales</taxon>
        <taxon>Pseudonocardiaceae</taxon>
        <taxon>Pseudonocardia</taxon>
    </lineage>
</organism>
<evidence type="ECO:0000256" key="1">
    <source>
        <dbReference type="SAM" id="Phobius"/>
    </source>
</evidence>
<keyword evidence="1" id="KW-0812">Transmembrane</keyword>
<feature type="transmembrane region" description="Helical" evidence="1">
    <location>
        <begin position="280"/>
        <end position="302"/>
    </location>
</feature>
<accession>A0A4Q7UWJ9</accession>
<dbReference type="Proteomes" id="UP000291591">
    <property type="component" value="Unassembled WGS sequence"/>
</dbReference>
<protein>
    <submittedName>
        <fullName evidence="3">Putative membrane protein YeiB</fullName>
    </submittedName>
</protein>
<dbReference type="RefSeq" id="WP_242623117.1">
    <property type="nucleotide sequence ID" value="NZ_SHKL01000001.1"/>
</dbReference>